<evidence type="ECO:0000313" key="2">
    <source>
        <dbReference type="EMBL" id="NDV41743.1"/>
    </source>
</evidence>
<dbReference type="PANTHER" id="PTHR41339:SF1">
    <property type="entry name" value="SECRETED PROTEIN"/>
    <property type="match status" value="1"/>
</dbReference>
<evidence type="ECO:0000313" key="3">
    <source>
        <dbReference type="Proteomes" id="UP000468707"/>
    </source>
</evidence>
<reference evidence="2 3" key="1">
    <citation type="submission" date="2020-01" db="EMBL/GenBank/DDBJ databases">
        <title>Muricauda sediminis sp.nov. 40Bstr401.</title>
        <authorList>
            <person name="Xue Z."/>
            <person name="Zhu S."/>
            <person name="Ren N."/>
            <person name="Chen T."/>
            <person name="Chen X."/>
            <person name="Chen J."/>
            <person name="Yang J."/>
        </authorList>
    </citation>
    <scope>NUCLEOTIDE SEQUENCE [LARGE SCALE GENOMIC DNA]</scope>
    <source>
        <strain evidence="2 3">40Bstr401</strain>
    </source>
</reference>
<gene>
    <name evidence="2" type="ORF">GTK07_00280</name>
</gene>
<feature type="signal peptide" evidence="1">
    <location>
        <begin position="1"/>
        <end position="20"/>
    </location>
</feature>
<sequence>MKNKFLFLGIAAALFIACEADDTADIVINDNSVTNNTTNNGSNGGSETTTVNLSGVYTSDLELDPEIEYIITGPVLIADGATFTVPAGMTIKAEPVGVNAYIAIQQGARIVAEGTAINPIIFTSNASAPSSGNWGGLVLCGKAPINSTADGSTDTATTEVGGLSYGGNTPGDDSGIVKYVRIEYAGGAIDGNAELNSLSLYAVGTGTVVDYVEAYEGSDDGFEFFGGTVEASHLVVVSCEDDSIDWTEGFAGSVTDAYIQHGAIHDKAFECDGYNTDFSNEGGYYANPSITNVTVFGANDGSEAVRLRAGTQGTFTNIVLNDFGKGFRLDGDAGDNPTGQGVLDDLLNIVNVTFNNVTTTMENNTGAVFNESDLITGVGNGTGTDYATWAAGWTVGIN</sequence>
<protein>
    <submittedName>
        <fullName evidence="2">Multidrug transporter</fullName>
    </submittedName>
</protein>
<dbReference type="AlphaFoldDB" id="A0A6I5KMY7"/>
<dbReference type="Proteomes" id="UP000468707">
    <property type="component" value="Unassembled WGS sequence"/>
</dbReference>
<keyword evidence="3" id="KW-1185">Reference proteome</keyword>
<comment type="caution">
    <text evidence="2">The sequence shown here is derived from an EMBL/GenBank/DDBJ whole genome shotgun (WGS) entry which is preliminary data.</text>
</comment>
<dbReference type="InterPro" id="IPR011050">
    <property type="entry name" value="Pectin_lyase_fold/virulence"/>
</dbReference>
<keyword evidence="1" id="KW-0732">Signal</keyword>
<accession>A0A6I5KMY7</accession>
<feature type="chain" id="PRO_5026088877" evidence="1">
    <location>
        <begin position="21"/>
        <end position="398"/>
    </location>
</feature>
<dbReference type="EMBL" id="JAAAMI010000001">
    <property type="protein sequence ID" value="NDV41743.1"/>
    <property type="molecule type" value="Genomic_DNA"/>
</dbReference>
<dbReference type="SUPFAM" id="SSF51126">
    <property type="entry name" value="Pectin lyase-like"/>
    <property type="match status" value="1"/>
</dbReference>
<proteinExistence type="predicted"/>
<name>A0A6I5KMY7_9FLAO</name>
<dbReference type="RefSeq" id="WP_163631604.1">
    <property type="nucleotide sequence ID" value="NZ_JAAAMI010000001.1"/>
</dbReference>
<dbReference type="PROSITE" id="PS51257">
    <property type="entry name" value="PROKAR_LIPOPROTEIN"/>
    <property type="match status" value="1"/>
</dbReference>
<dbReference type="PANTHER" id="PTHR41339">
    <property type="entry name" value="LIPL48"/>
    <property type="match status" value="1"/>
</dbReference>
<evidence type="ECO:0000256" key="1">
    <source>
        <dbReference type="SAM" id="SignalP"/>
    </source>
</evidence>
<organism evidence="2 3">
    <name type="scientific">Flagellimonas sediminis</name>
    <dbReference type="NCBI Taxonomy" id="2696468"/>
    <lineage>
        <taxon>Bacteria</taxon>
        <taxon>Pseudomonadati</taxon>
        <taxon>Bacteroidota</taxon>
        <taxon>Flavobacteriia</taxon>
        <taxon>Flavobacteriales</taxon>
        <taxon>Flavobacteriaceae</taxon>
        <taxon>Flagellimonas</taxon>
    </lineage>
</organism>